<name>A0A375IJG9_9BURK</name>
<feature type="region of interest" description="Disordered" evidence="1">
    <location>
        <begin position="1"/>
        <end position="91"/>
    </location>
</feature>
<proteinExistence type="predicted"/>
<evidence type="ECO:0000313" key="3">
    <source>
        <dbReference type="Proteomes" id="UP000255505"/>
    </source>
</evidence>
<evidence type="ECO:0000313" key="2">
    <source>
        <dbReference type="EMBL" id="SPK73385.1"/>
    </source>
</evidence>
<evidence type="ECO:0000256" key="1">
    <source>
        <dbReference type="SAM" id="MobiDB-lite"/>
    </source>
</evidence>
<gene>
    <name evidence="2" type="ORF">CT19425_100111</name>
</gene>
<dbReference type="Proteomes" id="UP000255505">
    <property type="component" value="Chromosome I"/>
</dbReference>
<accession>A0A375IJG9</accession>
<organism evidence="2 3">
    <name type="scientific">Cupriavidus taiwanensis</name>
    <dbReference type="NCBI Taxonomy" id="164546"/>
    <lineage>
        <taxon>Bacteria</taxon>
        <taxon>Pseudomonadati</taxon>
        <taxon>Pseudomonadota</taxon>
        <taxon>Betaproteobacteria</taxon>
        <taxon>Burkholderiales</taxon>
        <taxon>Burkholderiaceae</taxon>
        <taxon>Cupriavidus</taxon>
    </lineage>
</organism>
<dbReference type="AlphaFoldDB" id="A0A375IJG9"/>
<sequence>MPIASGTVSTDLLMATPVTRPQENTAGRDGAKRRAPSIKPARSAGAKRCQRRNHTGGCREVMSEEAGAMRPGAEGRPGRLPPQDAAGTLAL</sequence>
<reference evidence="2 3" key="1">
    <citation type="submission" date="2018-01" db="EMBL/GenBank/DDBJ databases">
        <authorList>
            <person name="Gaut B.S."/>
            <person name="Morton B.R."/>
            <person name="Clegg M.T."/>
            <person name="Duvall M.R."/>
        </authorList>
    </citation>
    <scope>NUCLEOTIDE SEQUENCE [LARGE SCALE GENOMIC DNA]</scope>
    <source>
        <strain evidence="2">Cupriavidus taiwanensis LMG 19425</strain>
    </source>
</reference>
<feature type="compositionally biased region" description="Polar residues" evidence="1">
    <location>
        <begin position="1"/>
        <end position="10"/>
    </location>
</feature>
<protein>
    <submittedName>
        <fullName evidence="2">Uncharacterized protein</fullName>
    </submittedName>
</protein>
<dbReference type="EMBL" id="LT991976">
    <property type="protein sequence ID" value="SPK73385.1"/>
    <property type="molecule type" value="Genomic_DNA"/>
</dbReference>